<feature type="chain" id="PRO_5046434573" evidence="2">
    <location>
        <begin position="33"/>
        <end position="109"/>
    </location>
</feature>
<reference evidence="3 4" key="1">
    <citation type="journal article" date="2014" name="Int. J. Syst. Evol. Microbiol.">
        <title>Fulvimonas yonginensis sp. nov., isolated from greenhouse soil, and emended description of the genus Fulvimonas.</title>
        <authorList>
            <person name="Ahn J.H."/>
            <person name="Kim S.J."/>
            <person name="Weon H.Y."/>
            <person name="Hong S.B."/>
            <person name="Seok S.J."/>
            <person name="Kwon S.W."/>
        </authorList>
    </citation>
    <scope>NUCLEOTIDE SEQUENCE [LARGE SCALE GENOMIC DNA]</scope>
    <source>
        <strain evidence="3 4">KACC 16952</strain>
    </source>
</reference>
<sequence>MGSRNTGCAVAWAAAFPLWVSALGLGPLPASAAASANLAVSTSVLRSCRVSLDPARPAPPSPLCQAGATAPVVSARAGQDLQYSGTTDPVSVVRQPGRDGAPDVWRVTF</sequence>
<accession>A0ABU8JAG3</accession>
<dbReference type="EMBL" id="JBBBNY010000003">
    <property type="protein sequence ID" value="MEI7036547.1"/>
    <property type="molecule type" value="Genomic_DNA"/>
</dbReference>
<keyword evidence="4" id="KW-1185">Reference proteome</keyword>
<evidence type="ECO:0000313" key="3">
    <source>
        <dbReference type="EMBL" id="MEI7036547.1"/>
    </source>
</evidence>
<gene>
    <name evidence="3" type="ORF">WAT24_07245</name>
</gene>
<evidence type="ECO:0000256" key="2">
    <source>
        <dbReference type="SAM" id="SignalP"/>
    </source>
</evidence>
<dbReference type="Proteomes" id="UP001381174">
    <property type="component" value="Unassembled WGS sequence"/>
</dbReference>
<keyword evidence="2" id="KW-0732">Signal</keyword>
<organism evidence="3 4">
    <name type="scientific">Fulvimonas yonginensis</name>
    <dbReference type="NCBI Taxonomy" id="1495200"/>
    <lineage>
        <taxon>Bacteria</taxon>
        <taxon>Pseudomonadati</taxon>
        <taxon>Pseudomonadota</taxon>
        <taxon>Gammaproteobacteria</taxon>
        <taxon>Lysobacterales</taxon>
        <taxon>Rhodanobacteraceae</taxon>
        <taxon>Fulvimonas</taxon>
    </lineage>
</organism>
<evidence type="ECO:0000313" key="4">
    <source>
        <dbReference type="Proteomes" id="UP001381174"/>
    </source>
</evidence>
<feature type="signal peptide" evidence="2">
    <location>
        <begin position="1"/>
        <end position="32"/>
    </location>
</feature>
<name>A0ABU8JAG3_9GAMM</name>
<evidence type="ECO:0000256" key="1">
    <source>
        <dbReference type="SAM" id="MobiDB-lite"/>
    </source>
</evidence>
<comment type="caution">
    <text evidence="3">The sequence shown here is derived from an EMBL/GenBank/DDBJ whole genome shotgun (WGS) entry which is preliminary data.</text>
</comment>
<proteinExistence type="predicted"/>
<protein>
    <submittedName>
        <fullName evidence="3">Uncharacterized protein</fullName>
    </submittedName>
</protein>
<feature type="region of interest" description="Disordered" evidence="1">
    <location>
        <begin position="83"/>
        <end position="105"/>
    </location>
</feature>